<evidence type="ECO:0000256" key="1">
    <source>
        <dbReference type="ARBA" id="ARBA00022723"/>
    </source>
</evidence>
<sequence length="310" mass="33803">MSPIQDIAFVRYQVTDLDGLESFLHDFGLHTVVKSTSALYSRTAGPAHHAHIAELGPENATIGFGLFARSAEDLARVAAKVGRPVEDNPEPGGGLRVRFTDPAGFVVDVIHGQAEHAPLPMREPIAANPAQGRRRLGQPIRLAPAASTLSRLGHLALLVADFPAMYAFYQEVLGFKPSDTYWAGAPGNTIAAFMHCGLGDQWTDHHTLALIGAQDGRSRFDHSAFEVIDLDDLVQGNEFLKSRGHMHSWGVGRHIQGSQLFDYWRDPLGNKVEHWTDGDLVNDSTPVGTAQVSAEELSQWAPDVTPEFFV</sequence>
<dbReference type="Proteomes" id="UP001057498">
    <property type="component" value="Chromosome"/>
</dbReference>
<keyword evidence="1" id="KW-0479">Metal-binding</keyword>
<dbReference type="InterPro" id="IPR004360">
    <property type="entry name" value="Glyas_Fos-R_dOase_dom"/>
</dbReference>
<dbReference type="InterPro" id="IPR051785">
    <property type="entry name" value="MMCE/EMCE_epimerase"/>
</dbReference>
<dbReference type="SUPFAM" id="SSF54593">
    <property type="entry name" value="Glyoxalase/Bleomycin resistance protein/Dihydroxybiphenyl dioxygenase"/>
    <property type="match status" value="1"/>
</dbReference>
<name>A0ABN6PPQ3_9BURK</name>
<evidence type="ECO:0000313" key="4">
    <source>
        <dbReference type="Proteomes" id="UP001057498"/>
    </source>
</evidence>
<dbReference type="InterPro" id="IPR037523">
    <property type="entry name" value="VOC_core"/>
</dbReference>
<dbReference type="EMBL" id="AP025730">
    <property type="protein sequence ID" value="BDI06033.1"/>
    <property type="molecule type" value="Genomic_DNA"/>
</dbReference>
<gene>
    <name evidence="3" type="ORF">CATMQ487_30030</name>
</gene>
<dbReference type="InterPro" id="IPR029068">
    <property type="entry name" value="Glyas_Bleomycin-R_OHBP_Dase"/>
</dbReference>
<dbReference type="PROSITE" id="PS51819">
    <property type="entry name" value="VOC"/>
    <property type="match status" value="1"/>
</dbReference>
<dbReference type="PANTHER" id="PTHR43048:SF3">
    <property type="entry name" value="METHYLMALONYL-COA EPIMERASE, MITOCHONDRIAL"/>
    <property type="match status" value="1"/>
</dbReference>
<dbReference type="Gene3D" id="3.10.180.10">
    <property type="entry name" value="2,3-Dihydroxybiphenyl 1,2-Dioxygenase, domain 1"/>
    <property type="match status" value="2"/>
</dbReference>
<dbReference type="RefSeq" id="WP_251969352.1">
    <property type="nucleotide sequence ID" value="NZ_AP025730.1"/>
</dbReference>
<keyword evidence="4" id="KW-1185">Reference proteome</keyword>
<feature type="domain" description="VOC" evidence="2">
    <location>
        <begin position="151"/>
        <end position="277"/>
    </location>
</feature>
<proteinExistence type="predicted"/>
<reference evidence="3" key="1">
    <citation type="submission" date="2022-04" db="EMBL/GenBank/DDBJ databases">
        <title>Whole genome sequence of Sphaerotilus sp. FB-5.</title>
        <authorList>
            <person name="Takeda M."/>
            <person name="Narihara S."/>
            <person name="Akimoto M."/>
            <person name="Akimoto R."/>
            <person name="Nishiyashiki S."/>
            <person name="Murakami T."/>
        </authorList>
    </citation>
    <scope>NUCLEOTIDE SEQUENCE</scope>
    <source>
        <strain evidence="3">FB-5</strain>
    </source>
</reference>
<evidence type="ECO:0000259" key="2">
    <source>
        <dbReference type="PROSITE" id="PS51819"/>
    </source>
</evidence>
<evidence type="ECO:0000313" key="3">
    <source>
        <dbReference type="EMBL" id="BDI06033.1"/>
    </source>
</evidence>
<dbReference type="PANTHER" id="PTHR43048">
    <property type="entry name" value="METHYLMALONYL-COA EPIMERASE"/>
    <property type="match status" value="1"/>
</dbReference>
<protein>
    <submittedName>
        <fullName evidence="3">2,3-dihydroxybiphenyl 1,2-dioxygenase</fullName>
    </submittedName>
</protein>
<organism evidence="3 4">
    <name type="scientific">Sphaerotilus microaerophilus</name>
    <dbReference type="NCBI Taxonomy" id="2914710"/>
    <lineage>
        <taxon>Bacteria</taxon>
        <taxon>Pseudomonadati</taxon>
        <taxon>Pseudomonadota</taxon>
        <taxon>Betaproteobacteria</taxon>
        <taxon>Burkholderiales</taxon>
        <taxon>Sphaerotilaceae</taxon>
        <taxon>Sphaerotilus</taxon>
    </lineage>
</organism>
<accession>A0ABN6PPQ3</accession>
<dbReference type="Pfam" id="PF00903">
    <property type="entry name" value="Glyoxalase"/>
    <property type="match status" value="1"/>
</dbReference>